<dbReference type="AlphaFoldDB" id="A0A934VZJ9"/>
<dbReference type="InterPro" id="IPR052155">
    <property type="entry name" value="Biofilm_reg_signaling"/>
</dbReference>
<feature type="domain" description="GGDEF" evidence="3">
    <location>
        <begin position="306"/>
        <end position="437"/>
    </location>
</feature>
<proteinExistence type="predicted"/>
<keyword evidence="5" id="KW-1185">Reference proteome</keyword>
<evidence type="ECO:0000256" key="1">
    <source>
        <dbReference type="PROSITE-ProRule" id="PRU00169"/>
    </source>
</evidence>
<dbReference type="InterPro" id="IPR043128">
    <property type="entry name" value="Rev_trsase/Diguanyl_cyclase"/>
</dbReference>
<dbReference type="Gene3D" id="3.40.50.2300">
    <property type="match status" value="1"/>
</dbReference>
<dbReference type="SUPFAM" id="SSF52172">
    <property type="entry name" value="CheY-like"/>
    <property type="match status" value="1"/>
</dbReference>
<organism evidence="4 5">
    <name type="scientific">Noviherbaspirillum pedocola</name>
    <dbReference type="NCBI Taxonomy" id="2801341"/>
    <lineage>
        <taxon>Bacteria</taxon>
        <taxon>Pseudomonadati</taxon>
        <taxon>Pseudomonadota</taxon>
        <taxon>Betaproteobacteria</taxon>
        <taxon>Burkholderiales</taxon>
        <taxon>Oxalobacteraceae</taxon>
        <taxon>Noviherbaspirillum</taxon>
    </lineage>
</organism>
<evidence type="ECO:0000259" key="2">
    <source>
        <dbReference type="PROSITE" id="PS50110"/>
    </source>
</evidence>
<dbReference type="Pfam" id="PF12860">
    <property type="entry name" value="PAS_7"/>
    <property type="match status" value="1"/>
</dbReference>
<dbReference type="SUPFAM" id="SSF55073">
    <property type="entry name" value="Nucleotide cyclase"/>
    <property type="match status" value="1"/>
</dbReference>
<dbReference type="GO" id="GO:0000160">
    <property type="term" value="P:phosphorelay signal transduction system"/>
    <property type="evidence" value="ECO:0007669"/>
    <property type="project" value="InterPro"/>
</dbReference>
<gene>
    <name evidence="4" type="ORF">JJB74_00480</name>
</gene>
<dbReference type="CDD" id="cd00156">
    <property type="entry name" value="REC"/>
    <property type="match status" value="1"/>
</dbReference>
<evidence type="ECO:0000259" key="3">
    <source>
        <dbReference type="PROSITE" id="PS50887"/>
    </source>
</evidence>
<dbReference type="SMART" id="SM00267">
    <property type="entry name" value="GGDEF"/>
    <property type="match status" value="1"/>
</dbReference>
<evidence type="ECO:0000313" key="4">
    <source>
        <dbReference type="EMBL" id="MBK4733091.1"/>
    </source>
</evidence>
<dbReference type="EMBL" id="JAEPBG010000001">
    <property type="protein sequence ID" value="MBK4733091.1"/>
    <property type="molecule type" value="Genomic_DNA"/>
</dbReference>
<dbReference type="InterPro" id="IPR001789">
    <property type="entry name" value="Sig_transdc_resp-reg_receiver"/>
</dbReference>
<name>A0A934VZJ9_9BURK</name>
<dbReference type="Gene3D" id="3.30.70.270">
    <property type="match status" value="1"/>
</dbReference>
<comment type="caution">
    <text evidence="1">Lacks conserved residue(s) required for the propagation of feature annotation.</text>
</comment>
<dbReference type="Proteomes" id="UP000622890">
    <property type="component" value="Unassembled WGS sequence"/>
</dbReference>
<dbReference type="PANTHER" id="PTHR44757">
    <property type="entry name" value="DIGUANYLATE CYCLASE DGCP"/>
    <property type="match status" value="1"/>
</dbReference>
<dbReference type="PROSITE" id="PS50110">
    <property type="entry name" value="RESPONSE_REGULATORY"/>
    <property type="match status" value="1"/>
</dbReference>
<reference evidence="4" key="1">
    <citation type="submission" date="2021-01" db="EMBL/GenBank/DDBJ databases">
        <title>Genome sequence of strain Noviherbaspirillum sp. DKR-6.</title>
        <authorList>
            <person name="Chaudhary D.K."/>
        </authorList>
    </citation>
    <scope>NUCLEOTIDE SEQUENCE</scope>
    <source>
        <strain evidence="4">DKR-6</strain>
    </source>
</reference>
<dbReference type="PANTHER" id="PTHR44757:SF2">
    <property type="entry name" value="BIOFILM ARCHITECTURE MAINTENANCE PROTEIN MBAA"/>
    <property type="match status" value="1"/>
</dbReference>
<evidence type="ECO:0000313" key="5">
    <source>
        <dbReference type="Proteomes" id="UP000622890"/>
    </source>
</evidence>
<dbReference type="CDD" id="cd01949">
    <property type="entry name" value="GGDEF"/>
    <property type="match status" value="1"/>
</dbReference>
<dbReference type="InterPro" id="IPR000160">
    <property type="entry name" value="GGDEF_dom"/>
</dbReference>
<feature type="domain" description="Response regulatory" evidence="2">
    <location>
        <begin position="12"/>
        <end position="126"/>
    </location>
</feature>
<dbReference type="InterPro" id="IPR029787">
    <property type="entry name" value="Nucleotide_cyclase"/>
</dbReference>
<comment type="caution">
    <text evidence="4">The sequence shown here is derived from an EMBL/GenBank/DDBJ whole genome shotgun (WGS) entry which is preliminary data.</text>
</comment>
<dbReference type="PROSITE" id="PS50887">
    <property type="entry name" value="GGDEF"/>
    <property type="match status" value="1"/>
</dbReference>
<protein>
    <submittedName>
        <fullName evidence="4">Diguanylate cyclase</fullName>
    </submittedName>
</protein>
<dbReference type="NCBIfam" id="TIGR00254">
    <property type="entry name" value="GGDEF"/>
    <property type="match status" value="1"/>
</dbReference>
<sequence length="437" mass="47802">MTSPSSPPAHRTLLYVDPNPERARELQRWLPPGNVDVIFASGYMAAVTALARQPVDLLLTSHSLPEGNGLELLRIARREQAQLVGALMLDPGELRNAVASLRDEGWEWLTRDESGAFLQLLPMLVEKWLGAGEQSAREAQWQVRLAESQSLAELAAESCGHGLAIFGSDLRLKLCNAGFLAHFDYPAGFGVAGTPLRDMLRFNLQRGDYGRNADADEVDRRLRRLGNGRNFRLEQPSRAGKPTTVEGRHLPDGSLVMRYIGADSVSAREEEQAQAQQDGLTGLPNAVLFRALLRHQVQRGSRSGYNGAALFLLELAGLGALAERQGAEGVEALFRETARKLSRVVRECDVVARLEGDRFGILLIDVNTQENAEIVAGKLLRTMASVFNESGMETQLSCSLGVAFQPTELLNDTQLMELAENGVAQAKVSGKNHYKIA</sequence>
<accession>A0A934VZJ9</accession>
<dbReference type="InterPro" id="IPR011006">
    <property type="entry name" value="CheY-like_superfamily"/>
</dbReference>
<dbReference type="Pfam" id="PF00990">
    <property type="entry name" value="GGDEF"/>
    <property type="match status" value="1"/>
</dbReference>
<dbReference type="RefSeq" id="WP_200589562.1">
    <property type="nucleotide sequence ID" value="NZ_JAEPBG010000001.1"/>
</dbReference>